<evidence type="ECO:0000256" key="1">
    <source>
        <dbReference type="SAM" id="MobiDB-lite"/>
    </source>
</evidence>
<proteinExistence type="predicted"/>
<keyword evidence="3" id="KW-1185">Reference proteome</keyword>
<dbReference type="EMBL" id="JAQOUE010000001">
    <property type="protein sequence ID" value="MDT7040974.1"/>
    <property type="molecule type" value="Genomic_DNA"/>
</dbReference>
<evidence type="ECO:0000313" key="3">
    <source>
        <dbReference type="Proteomes" id="UP001250932"/>
    </source>
</evidence>
<evidence type="ECO:0000313" key="2">
    <source>
        <dbReference type="EMBL" id="MDT7040974.1"/>
    </source>
</evidence>
<gene>
    <name evidence="2" type="ORF">PPG34_01350</name>
</gene>
<feature type="region of interest" description="Disordered" evidence="1">
    <location>
        <begin position="1"/>
        <end position="23"/>
    </location>
</feature>
<name>A0ABU3K3N9_9BACT</name>
<feature type="region of interest" description="Disordered" evidence="1">
    <location>
        <begin position="48"/>
        <end position="86"/>
    </location>
</feature>
<comment type="caution">
    <text evidence="2">The sequence shown here is derived from an EMBL/GenBank/DDBJ whole genome shotgun (WGS) entry which is preliminary data.</text>
</comment>
<dbReference type="Proteomes" id="UP001250932">
    <property type="component" value="Unassembled WGS sequence"/>
</dbReference>
<dbReference type="RefSeq" id="WP_313831333.1">
    <property type="nucleotide sequence ID" value="NZ_JAQOUE010000001.1"/>
</dbReference>
<reference evidence="2 3" key="1">
    <citation type="journal article" date="2023" name="ISME J.">
        <title>Cultivation and genomic characterization of novel and ubiquitous marine nitrite-oxidizing bacteria from the Nitrospirales.</title>
        <authorList>
            <person name="Mueller A.J."/>
            <person name="Daebeler A."/>
            <person name="Herbold C.W."/>
            <person name="Kirkegaard R.H."/>
            <person name="Daims H."/>
        </authorList>
    </citation>
    <scope>NUCLEOTIDE SEQUENCE [LARGE SCALE GENOMIC DNA]</scope>
    <source>
        <strain evidence="2 3">EB</strain>
    </source>
</reference>
<protein>
    <submittedName>
        <fullName evidence="2">Uncharacterized protein</fullName>
    </submittedName>
</protein>
<organism evidence="2 3">
    <name type="scientific">Candidatus Nitronereus thalassa</name>
    <dbReference type="NCBI Taxonomy" id="3020898"/>
    <lineage>
        <taxon>Bacteria</taxon>
        <taxon>Pseudomonadati</taxon>
        <taxon>Nitrospirota</taxon>
        <taxon>Nitrospiria</taxon>
        <taxon>Nitrospirales</taxon>
        <taxon>Nitrospiraceae</taxon>
        <taxon>Candidatus Nitronereus</taxon>
    </lineage>
</organism>
<feature type="compositionally biased region" description="Basic residues" evidence="1">
    <location>
        <begin position="13"/>
        <end position="23"/>
    </location>
</feature>
<sequence>MNFSRLWPGSVRPQKKKRTRPKMSRLSLVLEAPTKPTPNAMEEIRRQAVSMSSTGPKLITPTTHSTKTQRTRPSQKLVQKNAVKQI</sequence>
<feature type="compositionally biased region" description="Polar residues" evidence="1">
    <location>
        <begin position="49"/>
        <end position="86"/>
    </location>
</feature>
<accession>A0ABU3K3N9</accession>